<feature type="region of interest" description="Disordered" evidence="1">
    <location>
        <begin position="408"/>
        <end position="431"/>
    </location>
</feature>
<gene>
    <name evidence="2" type="ORF">LSH36_399g05015</name>
</gene>
<protein>
    <submittedName>
        <fullName evidence="2">Uncharacterized protein</fullName>
    </submittedName>
</protein>
<evidence type="ECO:0000313" key="2">
    <source>
        <dbReference type="EMBL" id="KAK2150600.1"/>
    </source>
</evidence>
<organism evidence="2 3">
    <name type="scientific">Paralvinella palmiformis</name>
    <dbReference type="NCBI Taxonomy" id="53620"/>
    <lineage>
        <taxon>Eukaryota</taxon>
        <taxon>Metazoa</taxon>
        <taxon>Spiralia</taxon>
        <taxon>Lophotrochozoa</taxon>
        <taxon>Annelida</taxon>
        <taxon>Polychaeta</taxon>
        <taxon>Sedentaria</taxon>
        <taxon>Canalipalpata</taxon>
        <taxon>Terebellida</taxon>
        <taxon>Terebelliformia</taxon>
        <taxon>Alvinellidae</taxon>
        <taxon>Paralvinella</taxon>
    </lineage>
</organism>
<reference evidence="2" key="1">
    <citation type="journal article" date="2023" name="Mol. Biol. Evol.">
        <title>Third-Generation Sequencing Reveals the Adaptive Role of the Epigenome in Three Deep-Sea Polychaetes.</title>
        <authorList>
            <person name="Perez M."/>
            <person name="Aroh O."/>
            <person name="Sun Y."/>
            <person name="Lan Y."/>
            <person name="Juniper S.K."/>
            <person name="Young C.R."/>
            <person name="Angers B."/>
            <person name="Qian P.Y."/>
        </authorList>
    </citation>
    <scope>NUCLEOTIDE SEQUENCE</scope>
    <source>
        <strain evidence="2">P08H-3</strain>
    </source>
</reference>
<keyword evidence="3" id="KW-1185">Reference proteome</keyword>
<sequence>MSLGTSVKEFMTMRRRESGPGSLDCRSRNRAVIAQVLPDSSDDIRPSGMDSRQIAVSSSSCGNVHNDDGINIRSVSESGMSREEVEGRQHLQQLGQNTDGGNGIEEILSNLDAFADTTVVSSLSDCLPPDGDHQLVELNQLITELEQLQEFNAQALQLGNGAAAKTGAAEDVVEVHTRDFEKGEENVAMSQGKDKVKSHPAMVALLMNGGMEPNEPFKPLKEKPFKHQADMEGSVLYLKNAEKRNISLLSAASNVGTGESKCITAGHSAIDDEVSDSTMAAGSLPNLMLGQGQLLTSGHSQSLVSTSTAQSLKDADNVINQMKQQCGTLLAAELPDDEFSLRNQRYWSMIEEKLRVTIAQNQRLANLNVQLHAENYQLNKELSHHKAVLANQSTIADAVQGLQNVSSSNSRAWSHAPKHDTLTSSRPDDPAESVKRFKALDEYSVEGLPPGGVCLHINPDSKKALVELCHHCMNVSGCL</sequence>
<proteinExistence type="predicted"/>
<dbReference type="EMBL" id="JAODUP010000399">
    <property type="protein sequence ID" value="KAK2150600.1"/>
    <property type="molecule type" value="Genomic_DNA"/>
</dbReference>
<dbReference type="AlphaFoldDB" id="A0AAD9JE07"/>
<feature type="compositionally biased region" description="Basic and acidic residues" evidence="1">
    <location>
        <begin position="417"/>
        <end position="431"/>
    </location>
</feature>
<accession>A0AAD9JE07</accession>
<evidence type="ECO:0000256" key="1">
    <source>
        <dbReference type="SAM" id="MobiDB-lite"/>
    </source>
</evidence>
<name>A0AAD9JE07_9ANNE</name>
<evidence type="ECO:0000313" key="3">
    <source>
        <dbReference type="Proteomes" id="UP001208570"/>
    </source>
</evidence>
<comment type="caution">
    <text evidence="2">The sequence shown here is derived from an EMBL/GenBank/DDBJ whole genome shotgun (WGS) entry which is preliminary data.</text>
</comment>
<dbReference type="Proteomes" id="UP001208570">
    <property type="component" value="Unassembled WGS sequence"/>
</dbReference>